<name>A0A0E9SQF6_ANGAN</name>
<organism evidence="1">
    <name type="scientific">Anguilla anguilla</name>
    <name type="common">European freshwater eel</name>
    <name type="synonym">Muraena anguilla</name>
    <dbReference type="NCBI Taxonomy" id="7936"/>
    <lineage>
        <taxon>Eukaryota</taxon>
        <taxon>Metazoa</taxon>
        <taxon>Chordata</taxon>
        <taxon>Craniata</taxon>
        <taxon>Vertebrata</taxon>
        <taxon>Euteleostomi</taxon>
        <taxon>Actinopterygii</taxon>
        <taxon>Neopterygii</taxon>
        <taxon>Teleostei</taxon>
        <taxon>Anguilliformes</taxon>
        <taxon>Anguillidae</taxon>
        <taxon>Anguilla</taxon>
    </lineage>
</organism>
<protein>
    <submittedName>
        <fullName evidence="1">Uncharacterized protein</fullName>
    </submittedName>
</protein>
<dbReference type="EMBL" id="GBXM01065677">
    <property type="protein sequence ID" value="JAH42900.1"/>
    <property type="molecule type" value="Transcribed_RNA"/>
</dbReference>
<proteinExistence type="predicted"/>
<accession>A0A0E9SQF6</accession>
<sequence>MKSAPSCARMKHNPMIYLVSIYNQAINHFIINHTIFSYCNQM</sequence>
<dbReference type="AlphaFoldDB" id="A0A0E9SQF6"/>
<evidence type="ECO:0000313" key="1">
    <source>
        <dbReference type="EMBL" id="JAH42900.1"/>
    </source>
</evidence>
<reference evidence="1" key="2">
    <citation type="journal article" date="2015" name="Fish Shellfish Immunol.">
        <title>Early steps in the European eel (Anguilla anguilla)-Vibrio vulnificus interaction in the gills: Role of the RtxA13 toxin.</title>
        <authorList>
            <person name="Callol A."/>
            <person name="Pajuelo D."/>
            <person name="Ebbesson L."/>
            <person name="Teles M."/>
            <person name="MacKenzie S."/>
            <person name="Amaro C."/>
        </authorList>
    </citation>
    <scope>NUCLEOTIDE SEQUENCE</scope>
</reference>
<reference evidence="1" key="1">
    <citation type="submission" date="2014-11" db="EMBL/GenBank/DDBJ databases">
        <authorList>
            <person name="Amaro Gonzalez C."/>
        </authorList>
    </citation>
    <scope>NUCLEOTIDE SEQUENCE</scope>
</reference>